<dbReference type="EMBL" id="CP062222">
    <property type="protein sequence ID" value="QTC91236.1"/>
    <property type="molecule type" value="Genomic_DNA"/>
</dbReference>
<dbReference type="FunFam" id="3.40.50.720:FF:000702">
    <property type="entry name" value="NADH dehydrogenase (Ubiquinone)"/>
    <property type="match status" value="1"/>
</dbReference>
<dbReference type="RefSeq" id="WP_207870349.1">
    <property type="nucleotide sequence ID" value="NZ_CP062222.1"/>
</dbReference>
<dbReference type="Pfam" id="PF01370">
    <property type="entry name" value="Epimerase"/>
    <property type="match status" value="1"/>
</dbReference>
<name>A0A975C4P5_9CAUL</name>
<evidence type="ECO:0000313" key="3">
    <source>
        <dbReference type="Proteomes" id="UP000663918"/>
    </source>
</evidence>
<dbReference type="SUPFAM" id="SSF51735">
    <property type="entry name" value="NAD(P)-binding Rossmann-fold domains"/>
    <property type="match status" value="1"/>
</dbReference>
<dbReference type="AlphaFoldDB" id="A0A975C4P5"/>
<feature type="domain" description="NAD-dependent epimerase/dehydratase" evidence="1">
    <location>
        <begin position="9"/>
        <end position="218"/>
    </location>
</feature>
<gene>
    <name evidence="2" type="ORF">IFJ75_18900</name>
</gene>
<reference evidence="2" key="1">
    <citation type="submission" date="2020-09" db="EMBL/GenBank/DDBJ databases">
        <title>Brevundimonas sp. LVF2 isolated from a puddle in Goettingen, Germany.</title>
        <authorList>
            <person name="Friedrich I."/>
            <person name="Klassen A."/>
            <person name="Hannes N."/>
            <person name="Schneider D."/>
            <person name="Hertel R."/>
            <person name="Daniel R."/>
        </authorList>
    </citation>
    <scope>NUCLEOTIDE SEQUENCE</scope>
    <source>
        <strain evidence="2">LVF2</strain>
    </source>
</reference>
<dbReference type="PANTHER" id="PTHR12126">
    <property type="entry name" value="NADH-UBIQUINONE OXIDOREDUCTASE 39 KDA SUBUNIT-RELATED"/>
    <property type="match status" value="1"/>
</dbReference>
<keyword evidence="3" id="KW-1185">Reference proteome</keyword>
<dbReference type="KEGG" id="bgoe:IFJ75_18900"/>
<sequence length="329" mass="34051">MSAFSPGLVTVFGGSGFVGAQAVRALAKAGWRVRVAVRAPNISYDLRPLGEVGQIQPVRCDITSPADVATALKGASAAVNLVGILHEGGKRTFQALHVDGARNVAEACAAARIDRLVQVSAIGANPESDSDYARTKAAGEMAVRVAKPDAVIIRPSIVFGAGDGFLNRFASLAVMAPALPLIGGGETKLQPVYVGDVAEAIARATTRADAAGRTFELGGPAVWTFGDVLKYILRETKRERALVPLPFGVARIIGSLAQITAGFGITPLLTKDQVVSLESDNLVAPGAEGLAALGIEPTGLEAIAPAYLWRYRKGGQFAESPAAETLVTA</sequence>
<dbReference type="InterPro" id="IPR036291">
    <property type="entry name" value="NAD(P)-bd_dom_sf"/>
</dbReference>
<dbReference type="GO" id="GO:0044877">
    <property type="term" value="F:protein-containing complex binding"/>
    <property type="evidence" value="ECO:0007669"/>
    <property type="project" value="TreeGrafter"/>
</dbReference>
<protein>
    <submittedName>
        <fullName evidence="2">Complex I NDUFA9 subunit family protein</fullName>
    </submittedName>
</protein>
<evidence type="ECO:0000313" key="2">
    <source>
        <dbReference type="EMBL" id="QTC91236.1"/>
    </source>
</evidence>
<dbReference type="InterPro" id="IPR051207">
    <property type="entry name" value="ComplexI_NDUFA9_subunit"/>
</dbReference>
<dbReference type="Proteomes" id="UP000663918">
    <property type="component" value="Chromosome"/>
</dbReference>
<proteinExistence type="predicted"/>
<dbReference type="Gene3D" id="3.40.50.720">
    <property type="entry name" value="NAD(P)-binding Rossmann-like Domain"/>
    <property type="match status" value="1"/>
</dbReference>
<accession>A0A975C4P5</accession>
<dbReference type="CDD" id="cd05271">
    <property type="entry name" value="NDUFA9_like_SDR_a"/>
    <property type="match status" value="1"/>
</dbReference>
<organism evidence="2 3">
    <name type="scientific">Brevundimonas goettingensis</name>
    <dbReference type="NCBI Taxonomy" id="2774190"/>
    <lineage>
        <taxon>Bacteria</taxon>
        <taxon>Pseudomonadati</taxon>
        <taxon>Pseudomonadota</taxon>
        <taxon>Alphaproteobacteria</taxon>
        <taxon>Caulobacterales</taxon>
        <taxon>Caulobacteraceae</taxon>
        <taxon>Brevundimonas</taxon>
    </lineage>
</organism>
<evidence type="ECO:0000259" key="1">
    <source>
        <dbReference type="Pfam" id="PF01370"/>
    </source>
</evidence>
<dbReference type="InterPro" id="IPR001509">
    <property type="entry name" value="Epimerase_deHydtase"/>
</dbReference>
<dbReference type="PANTHER" id="PTHR12126:SF11">
    <property type="entry name" value="NADH DEHYDROGENASE [UBIQUINONE] 1 ALPHA SUBCOMPLEX SUBUNIT 9, MITOCHONDRIAL"/>
    <property type="match status" value="1"/>
</dbReference>